<dbReference type="EMBL" id="AP022870">
    <property type="protein sequence ID" value="BCB77596.1"/>
    <property type="molecule type" value="Genomic_DNA"/>
</dbReference>
<accession>A0A6F8XUT9</accession>
<keyword evidence="2" id="KW-1185">Reference proteome</keyword>
<evidence type="ECO:0000313" key="2">
    <source>
        <dbReference type="Proteomes" id="UP000502508"/>
    </source>
</evidence>
<reference evidence="1 2" key="1">
    <citation type="submission" date="2020-03" db="EMBL/GenBank/DDBJ databases">
        <title>Whole genome shotgun sequence of Phytohabitans flavus NBRC 107702.</title>
        <authorList>
            <person name="Komaki H."/>
            <person name="Tamura T."/>
        </authorList>
    </citation>
    <scope>NUCLEOTIDE SEQUENCE [LARGE SCALE GENOMIC DNA]</scope>
    <source>
        <strain evidence="1 2">NBRC 107702</strain>
    </source>
</reference>
<organism evidence="1 2">
    <name type="scientific">Phytohabitans flavus</name>
    <dbReference type="NCBI Taxonomy" id="1076124"/>
    <lineage>
        <taxon>Bacteria</taxon>
        <taxon>Bacillati</taxon>
        <taxon>Actinomycetota</taxon>
        <taxon>Actinomycetes</taxon>
        <taxon>Micromonosporales</taxon>
        <taxon>Micromonosporaceae</taxon>
    </lineage>
</organism>
<reference evidence="1 2" key="2">
    <citation type="submission" date="2020-03" db="EMBL/GenBank/DDBJ databases">
        <authorList>
            <person name="Ichikawa N."/>
            <person name="Kimura A."/>
            <person name="Kitahashi Y."/>
            <person name="Uohara A."/>
        </authorList>
    </citation>
    <scope>NUCLEOTIDE SEQUENCE [LARGE SCALE GENOMIC DNA]</scope>
    <source>
        <strain evidence="1 2">NBRC 107702</strain>
    </source>
</reference>
<gene>
    <name evidence="1" type="ORF">Pflav_040060</name>
</gene>
<dbReference type="RefSeq" id="WP_173037328.1">
    <property type="nucleotide sequence ID" value="NZ_AP022870.1"/>
</dbReference>
<dbReference type="Pfam" id="PF10936">
    <property type="entry name" value="DUF2617"/>
    <property type="match status" value="1"/>
</dbReference>
<dbReference type="KEGG" id="pfla:Pflav_040060"/>
<protein>
    <recommendedName>
        <fullName evidence="3">DUF2617 domain-containing protein</fullName>
    </recommendedName>
</protein>
<evidence type="ECO:0000313" key="1">
    <source>
        <dbReference type="EMBL" id="BCB77596.1"/>
    </source>
</evidence>
<evidence type="ECO:0008006" key="3">
    <source>
        <dbReference type="Google" id="ProtNLM"/>
    </source>
</evidence>
<name>A0A6F8XUT9_9ACTN</name>
<dbReference type="Proteomes" id="UP000502508">
    <property type="component" value="Chromosome"/>
</dbReference>
<dbReference type="AlphaFoldDB" id="A0A6F8XUT9"/>
<proteinExistence type="predicted"/>
<dbReference type="InterPro" id="IPR024486">
    <property type="entry name" value="DUF2617"/>
</dbReference>
<sequence>MLVHLDTPYADTTAGDLSFALGLPELPALHVLRLPGLELRLLGASHQVVWTAAGGARCVETVACLPGREPHLPSTLDSAGYRFESTVEEIDAASALWAELAADPQALVGVFPGDPNAVTALRADPQGWRTWHAYPQTGELVTTRTWLGDR</sequence>